<organism evidence="1">
    <name type="scientific">freshwater metagenome</name>
    <dbReference type="NCBI Taxonomy" id="449393"/>
    <lineage>
        <taxon>unclassified sequences</taxon>
        <taxon>metagenomes</taxon>
        <taxon>ecological metagenomes</taxon>
    </lineage>
</organism>
<dbReference type="EMBL" id="CAFBPM010000011">
    <property type="protein sequence ID" value="CAB5025191.1"/>
    <property type="molecule type" value="Genomic_DNA"/>
</dbReference>
<dbReference type="EMBL" id="CAFBLT010000004">
    <property type="protein sequence ID" value="CAB4884359.1"/>
    <property type="molecule type" value="Genomic_DNA"/>
</dbReference>
<name>A0A6J7AHT1_9ZZZZ</name>
<evidence type="ECO:0000313" key="1">
    <source>
        <dbReference type="EMBL" id="CAB4832150.1"/>
    </source>
</evidence>
<evidence type="ECO:0000313" key="2">
    <source>
        <dbReference type="EMBL" id="CAB4884359.1"/>
    </source>
</evidence>
<reference evidence="1" key="1">
    <citation type="submission" date="2020-05" db="EMBL/GenBank/DDBJ databases">
        <authorList>
            <person name="Chiriac C."/>
            <person name="Salcher M."/>
            <person name="Ghai R."/>
            <person name="Kavagutti S V."/>
        </authorList>
    </citation>
    <scope>NUCLEOTIDE SEQUENCE</scope>
</reference>
<gene>
    <name evidence="1" type="ORF">UFOPK3164_01307</name>
    <name evidence="2" type="ORF">UFOPK3427_01882</name>
    <name evidence="3" type="ORF">UFOPK4112_01160</name>
</gene>
<sequence>MTTTEDLLAAIDQRILDAIEAKATGETIVRLAEARAWLTNPDQPHGGSSPTS</sequence>
<dbReference type="AlphaFoldDB" id="A0A6J7AHT1"/>
<dbReference type="EMBL" id="CAFABE010000070">
    <property type="protein sequence ID" value="CAB4832150.1"/>
    <property type="molecule type" value="Genomic_DNA"/>
</dbReference>
<accession>A0A6J7AHT1</accession>
<evidence type="ECO:0000313" key="3">
    <source>
        <dbReference type="EMBL" id="CAB5025191.1"/>
    </source>
</evidence>
<proteinExistence type="predicted"/>
<protein>
    <submittedName>
        <fullName evidence="1">Unannotated protein</fullName>
    </submittedName>
</protein>